<dbReference type="OrthoDB" id="1904536at2759"/>
<evidence type="ECO:0000256" key="3">
    <source>
        <dbReference type="ARBA" id="ARBA00022737"/>
    </source>
</evidence>
<accession>A0A830HL53</accession>
<dbReference type="SMART" id="SM00184">
    <property type="entry name" value="RING"/>
    <property type="match status" value="1"/>
</dbReference>
<evidence type="ECO:0000256" key="1">
    <source>
        <dbReference type="ARBA" id="ARBA00004430"/>
    </source>
</evidence>
<keyword evidence="3" id="KW-0677">Repeat</keyword>
<keyword evidence="5" id="KW-0863">Zinc-finger</keyword>
<gene>
    <name evidence="8" type="ORF">PPROV_000686800</name>
</gene>
<feature type="compositionally biased region" description="Polar residues" evidence="6">
    <location>
        <begin position="455"/>
        <end position="470"/>
    </location>
</feature>
<feature type="compositionally biased region" description="Basic and acidic residues" evidence="6">
    <location>
        <begin position="585"/>
        <end position="610"/>
    </location>
</feature>
<dbReference type="SMART" id="SM00369">
    <property type="entry name" value="LRR_TYP"/>
    <property type="match status" value="2"/>
</dbReference>
<feature type="compositionally biased region" description="Basic and acidic residues" evidence="6">
    <location>
        <begin position="533"/>
        <end position="558"/>
    </location>
</feature>
<feature type="region of interest" description="Disordered" evidence="6">
    <location>
        <begin position="666"/>
        <end position="736"/>
    </location>
</feature>
<keyword evidence="4" id="KW-0966">Cell projection</keyword>
<dbReference type="PROSITE" id="PS50089">
    <property type="entry name" value="ZF_RING_2"/>
    <property type="match status" value="1"/>
</dbReference>
<protein>
    <submittedName>
        <fullName evidence="8">Dynein, axonemal, assembly factor 1</fullName>
    </submittedName>
</protein>
<keyword evidence="5" id="KW-0479">Metal-binding</keyword>
<feature type="compositionally biased region" description="Low complexity" evidence="6">
    <location>
        <begin position="702"/>
        <end position="715"/>
    </location>
</feature>
<dbReference type="InterPro" id="IPR013083">
    <property type="entry name" value="Znf_RING/FYVE/PHD"/>
</dbReference>
<dbReference type="GO" id="GO:0005930">
    <property type="term" value="C:axoneme"/>
    <property type="evidence" value="ECO:0007669"/>
    <property type="project" value="UniProtKB-SubCell"/>
</dbReference>
<dbReference type="EMBL" id="BNJQ01000019">
    <property type="protein sequence ID" value="GHP08126.1"/>
    <property type="molecule type" value="Genomic_DNA"/>
</dbReference>
<keyword evidence="9" id="KW-1185">Reference proteome</keyword>
<dbReference type="Gene3D" id="3.30.40.10">
    <property type="entry name" value="Zinc/RING finger domain, C3HC4 (zinc finger)"/>
    <property type="match status" value="1"/>
</dbReference>
<dbReference type="PANTHER" id="PTHR45973:SF9">
    <property type="entry name" value="LEUCINE-RICH REPEAT-CONTAINING PROTEIN 46"/>
    <property type="match status" value="1"/>
</dbReference>
<feature type="region of interest" description="Disordered" evidence="6">
    <location>
        <begin position="455"/>
        <end position="477"/>
    </location>
</feature>
<feature type="compositionally biased region" description="Basic and acidic residues" evidence="6">
    <location>
        <begin position="35"/>
        <end position="45"/>
    </location>
</feature>
<dbReference type="InterPro" id="IPR003591">
    <property type="entry name" value="Leu-rich_rpt_typical-subtyp"/>
</dbReference>
<evidence type="ECO:0000256" key="6">
    <source>
        <dbReference type="SAM" id="MobiDB-lite"/>
    </source>
</evidence>
<dbReference type="InterPro" id="IPR032675">
    <property type="entry name" value="LRR_dom_sf"/>
</dbReference>
<proteinExistence type="predicted"/>
<dbReference type="InterPro" id="IPR050576">
    <property type="entry name" value="Cilia_flagella_integrity"/>
</dbReference>
<evidence type="ECO:0000313" key="9">
    <source>
        <dbReference type="Proteomes" id="UP000660262"/>
    </source>
</evidence>
<dbReference type="PANTHER" id="PTHR45973">
    <property type="entry name" value="PROTEIN PHOSPHATASE 1 REGULATORY SUBUNIT SDS22-RELATED"/>
    <property type="match status" value="1"/>
</dbReference>
<dbReference type="SUPFAM" id="SSF57850">
    <property type="entry name" value="RING/U-box"/>
    <property type="match status" value="1"/>
</dbReference>
<evidence type="ECO:0000259" key="7">
    <source>
        <dbReference type="PROSITE" id="PS50089"/>
    </source>
</evidence>
<dbReference type="Proteomes" id="UP000660262">
    <property type="component" value="Unassembled WGS sequence"/>
</dbReference>
<dbReference type="InterPro" id="IPR001841">
    <property type="entry name" value="Znf_RING"/>
</dbReference>
<organism evidence="8 9">
    <name type="scientific">Pycnococcus provasolii</name>
    <dbReference type="NCBI Taxonomy" id="41880"/>
    <lineage>
        <taxon>Eukaryota</taxon>
        <taxon>Viridiplantae</taxon>
        <taxon>Chlorophyta</taxon>
        <taxon>Pseudoscourfieldiophyceae</taxon>
        <taxon>Pseudoscourfieldiales</taxon>
        <taxon>Pycnococcaceae</taxon>
        <taxon>Pycnococcus</taxon>
    </lineage>
</organism>
<feature type="region of interest" description="Disordered" evidence="6">
    <location>
        <begin position="519"/>
        <end position="614"/>
    </location>
</feature>
<dbReference type="AlphaFoldDB" id="A0A830HL53"/>
<dbReference type="Gene3D" id="3.80.10.10">
    <property type="entry name" value="Ribonuclease Inhibitor"/>
    <property type="match status" value="1"/>
</dbReference>
<name>A0A830HL53_9CHLO</name>
<feature type="domain" description="RING-type" evidence="7">
    <location>
        <begin position="398"/>
        <end position="446"/>
    </location>
</feature>
<dbReference type="GO" id="GO:0008270">
    <property type="term" value="F:zinc ion binding"/>
    <property type="evidence" value="ECO:0007669"/>
    <property type="project" value="UniProtKB-KW"/>
</dbReference>
<comment type="caution">
    <text evidence="8">The sequence shown here is derived from an EMBL/GenBank/DDBJ whole genome shotgun (WGS) entry which is preliminary data.</text>
</comment>
<reference evidence="8" key="1">
    <citation type="submission" date="2020-10" db="EMBL/GenBank/DDBJ databases">
        <title>Unveiling of a novel bifunctional photoreceptor, Dualchrome1, isolated from a cosmopolitan green alga.</title>
        <authorList>
            <person name="Suzuki S."/>
            <person name="Kawachi M."/>
        </authorList>
    </citation>
    <scope>NUCLEOTIDE SEQUENCE</scope>
    <source>
        <strain evidence="8">NIES 2893</strain>
    </source>
</reference>
<keyword evidence="5" id="KW-0862">Zinc</keyword>
<feature type="region of interest" description="Disordered" evidence="6">
    <location>
        <begin position="15"/>
        <end position="47"/>
    </location>
</feature>
<dbReference type="Pfam" id="PF13639">
    <property type="entry name" value="zf-RING_2"/>
    <property type="match status" value="1"/>
</dbReference>
<comment type="subcellular location">
    <subcellularLocation>
        <location evidence="1">Cytoplasm</location>
        <location evidence="1">Cytoskeleton</location>
        <location evidence="1">Cilium axoneme</location>
    </subcellularLocation>
</comment>
<keyword evidence="2" id="KW-0433">Leucine-rich repeat</keyword>
<feature type="compositionally biased region" description="Acidic residues" evidence="6">
    <location>
        <begin position="673"/>
        <end position="699"/>
    </location>
</feature>
<evidence type="ECO:0000313" key="8">
    <source>
        <dbReference type="EMBL" id="GHP08126.1"/>
    </source>
</evidence>
<sequence>MSSFWASAQDLEVGRHLQGTSSRPSNVKFGSDASASEHDAPDTSQRDGTMTLLKVTRILRSRNAWRSPAVNTHLLLQSCGFRQVACLEKYVCVRVAHLEQNLLDNFDGLLHMKEMRTLYLSNNRIAQLPETMHDALVNLSHLDVSNNELRSLKHCSTRIGTLVAACNRMTQPEALDPTPDATDDASKRVFENADVIDLNQNRIGNMDSFQEMLSRTFPIVKVLYLTGNHVCTVANYRRIVISSHKPLTFLDDNPVEELDRIAAEAWARGGRDAEMEARQEYHDRRKRERKASLSSFRQRLRDAAEERDRNVMFVCAESRREALLRPAANAAESDQSSQATTTVLPPLASARSEETAAAARAAFLAQPEPPGNSRLPIAEPAFVAALPHPNAEVAEGDCALCLSSLAGKAGQVASPDLLELPCGHKYHAKCIKPWLFQRSDACPICRQRIVEKSTIQKTPRNQPESSSSPVTAEAAVPKTMSIAERARQQREELQRVHGGARQWQSLAVSEFERLKERKRAERGEAATAAAAVVEEKQKEEERRRKREEEKKKEEEKSRQAKSKSLSGWCPSVYRIELPTDANEEPEARSEKATEKSENMEAKDAETEKKINLPSVASGVRIHPWVEKQAKEQVEAERKAKIALRENAVRLAASNAGKLIYPSGMAILKHRGDEEQEDEEDDQEQEEGDEDDDDDDDEEVNDRTPTATALRTTPLTVRRGRGRDDSDGDDDGGNLWDVTVNYAGSSGIV</sequence>
<evidence type="ECO:0000256" key="2">
    <source>
        <dbReference type="ARBA" id="ARBA00022614"/>
    </source>
</evidence>
<dbReference type="SUPFAM" id="SSF52075">
    <property type="entry name" value="Outer arm dynein light chain 1"/>
    <property type="match status" value="1"/>
</dbReference>
<evidence type="ECO:0000256" key="4">
    <source>
        <dbReference type="ARBA" id="ARBA00023273"/>
    </source>
</evidence>
<evidence type="ECO:0000256" key="5">
    <source>
        <dbReference type="PROSITE-ProRule" id="PRU00175"/>
    </source>
</evidence>